<sequence>MKLKQRITRAIELDPANWMLTPKTKHNPFFRMGKDLWITQKSTLPTKMKSVCIVLLMACVLVSVVQGQWGGYYGGGGNYYGGHGLGGGYYGGGLIGGGLGGWNSGFGRFGGGGLLGLSRRSLGRRGYY</sequence>
<dbReference type="AlphaFoldDB" id="A0A8W8NL73"/>
<accession>A0A8W8NL73</accession>
<evidence type="ECO:0000313" key="1">
    <source>
        <dbReference type="EnsemblMetazoa" id="G7758.1:cds"/>
    </source>
</evidence>
<name>A0A8W8NL73_MAGGI</name>
<keyword evidence="2" id="KW-1185">Reference proteome</keyword>
<protein>
    <submittedName>
        <fullName evidence="1">Uncharacterized protein</fullName>
    </submittedName>
</protein>
<organism evidence="1 2">
    <name type="scientific">Magallana gigas</name>
    <name type="common">Pacific oyster</name>
    <name type="synonym">Crassostrea gigas</name>
    <dbReference type="NCBI Taxonomy" id="29159"/>
    <lineage>
        <taxon>Eukaryota</taxon>
        <taxon>Metazoa</taxon>
        <taxon>Spiralia</taxon>
        <taxon>Lophotrochozoa</taxon>
        <taxon>Mollusca</taxon>
        <taxon>Bivalvia</taxon>
        <taxon>Autobranchia</taxon>
        <taxon>Pteriomorphia</taxon>
        <taxon>Ostreida</taxon>
        <taxon>Ostreoidea</taxon>
        <taxon>Ostreidae</taxon>
        <taxon>Magallana</taxon>
    </lineage>
</organism>
<proteinExistence type="predicted"/>
<reference evidence="1" key="1">
    <citation type="submission" date="2022-08" db="UniProtKB">
        <authorList>
            <consortium name="EnsemblMetazoa"/>
        </authorList>
    </citation>
    <scope>IDENTIFICATION</scope>
    <source>
        <strain evidence="1">05x7-T-G4-1.051#20</strain>
    </source>
</reference>
<dbReference type="EnsemblMetazoa" id="G7758.1">
    <property type="protein sequence ID" value="G7758.1:cds"/>
    <property type="gene ID" value="G7758"/>
</dbReference>
<evidence type="ECO:0000313" key="2">
    <source>
        <dbReference type="Proteomes" id="UP000005408"/>
    </source>
</evidence>
<dbReference type="Proteomes" id="UP000005408">
    <property type="component" value="Unassembled WGS sequence"/>
</dbReference>